<keyword evidence="2 3" id="KW-0040">ANK repeat</keyword>
<feature type="domain" description="B30.2/SPRY" evidence="5">
    <location>
        <begin position="1903"/>
        <end position="2104"/>
    </location>
</feature>
<dbReference type="GO" id="GO:0015914">
    <property type="term" value="P:phospholipid transport"/>
    <property type="evidence" value="ECO:0007669"/>
    <property type="project" value="UniProtKB-ARBA"/>
</dbReference>
<dbReference type="FunFam" id="3.40.525.10:FF:000013">
    <property type="entry name" value="Phosphatidylinositol transfer protein PDR16"/>
    <property type="match status" value="1"/>
</dbReference>
<dbReference type="SUPFAM" id="SSF82153">
    <property type="entry name" value="FAS1 domain"/>
    <property type="match status" value="2"/>
</dbReference>
<dbReference type="PROSITE" id="PS50213">
    <property type="entry name" value="FAS1"/>
    <property type="match status" value="2"/>
</dbReference>
<dbReference type="Pfam" id="PF02469">
    <property type="entry name" value="Fasciclin"/>
    <property type="match status" value="2"/>
</dbReference>
<evidence type="ECO:0000259" key="6">
    <source>
        <dbReference type="PROSITE" id="PS50191"/>
    </source>
</evidence>
<evidence type="ECO:0000313" key="9">
    <source>
        <dbReference type="Proteomes" id="UP000030106"/>
    </source>
</evidence>
<dbReference type="eggNOG" id="KOG1470">
    <property type="taxonomic scope" value="Eukaryota"/>
</dbReference>
<dbReference type="Pfam" id="PF00650">
    <property type="entry name" value="CRAL_TRIO"/>
    <property type="match status" value="1"/>
</dbReference>
<dbReference type="InterPro" id="IPR036770">
    <property type="entry name" value="Ankyrin_rpt-contain_sf"/>
</dbReference>
<dbReference type="SUPFAM" id="SSF49899">
    <property type="entry name" value="Concanavalin A-like lectins/glucanases"/>
    <property type="match status" value="1"/>
</dbReference>
<feature type="repeat" description="ANK" evidence="3">
    <location>
        <begin position="1549"/>
        <end position="1583"/>
    </location>
</feature>
<dbReference type="Gene3D" id="2.60.120.920">
    <property type="match status" value="1"/>
</dbReference>
<feature type="region of interest" description="Disordered" evidence="4">
    <location>
        <begin position="1"/>
        <end position="36"/>
    </location>
</feature>
<dbReference type="Gene3D" id="3.40.525.10">
    <property type="entry name" value="CRAL-TRIO lipid binding domain"/>
    <property type="match status" value="1"/>
</dbReference>
<evidence type="ECO:0000256" key="2">
    <source>
        <dbReference type="ARBA" id="ARBA00023043"/>
    </source>
</evidence>
<dbReference type="Pfam" id="PF24883">
    <property type="entry name" value="NPHP3_N"/>
    <property type="match status" value="1"/>
</dbReference>
<accession>A0A0A2V9R5</accession>
<dbReference type="InterPro" id="IPR036865">
    <property type="entry name" value="CRAL-TRIO_dom_sf"/>
</dbReference>
<feature type="repeat" description="ANK" evidence="3">
    <location>
        <begin position="1617"/>
        <end position="1649"/>
    </location>
</feature>
<dbReference type="InterPro" id="IPR036273">
    <property type="entry name" value="CRAL/TRIO_N_dom_sf"/>
</dbReference>
<dbReference type="SUPFAM" id="SSF52087">
    <property type="entry name" value="CRAL/TRIO domain"/>
    <property type="match status" value="1"/>
</dbReference>
<dbReference type="PANTHER" id="PTHR24123:SF33">
    <property type="entry name" value="PROTEIN HOS4"/>
    <property type="match status" value="1"/>
</dbReference>
<dbReference type="Proteomes" id="UP000030106">
    <property type="component" value="Unassembled WGS sequence"/>
</dbReference>
<gene>
    <name evidence="8" type="ORF">BBAD15_g10527</name>
</gene>
<name>A0A0A2V9R5_BEABA</name>
<dbReference type="CDD" id="cd12885">
    <property type="entry name" value="SPRY_RanBP_like"/>
    <property type="match status" value="1"/>
</dbReference>
<dbReference type="PROSITE" id="PS50297">
    <property type="entry name" value="ANK_REP_REGION"/>
    <property type="match status" value="6"/>
</dbReference>
<dbReference type="InterPro" id="IPR051165">
    <property type="entry name" value="Multifunctional_ANK_Repeat"/>
</dbReference>
<dbReference type="InterPro" id="IPR000782">
    <property type="entry name" value="FAS1_domain"/>
</dbReference>
<dbReference type="Pfam" id="PF00023">
    <property type="entry name" value="Ank"/>
    <property type="match status" value="2"/>
</dbReference>
<dbReference type="InterPro" id="IPR003877">
    <property type="entry name" value="SPRY_dom"/>
</dbReference>
<feature type="domain" description="FAS1" evidence="7">
    <location>
        <begin position="2279"/>
        <end position="2379"/>
    </location>
</feature>
<dbReference type="SUPFAM" id="SSF46938">
    <property type="entry name" value="CRAL/TRIO N-terminal domain"/>
    <property type="match status" value="1"/>
</dbReference>
<evidence type="ECO:0000259" key="5">
    <source>
        <dbReference type="PROSITE" id="PS50188"/>
    </source>
</evidence>
<dbReference type="Pfam" id="PF12796">
    <property type="entry name" value="Ank_2"/>
    <property type="match status" value="4"/>
</dbReference>
<dbReference type="GO" id="GO:0008289">
    <property type="term" value="F:lipid binding"/>
    <property type="evidence" value="ECO:0007669"/>
    <property type="project" value="UniProtKB-ARBA"/>
</dbReference>
<feature type="domain" description="FAS1" evidence="7">
    <location>
        <begin position="2137"/>
        <end position="2276"/>
    </location>
</feature>
<dbReference type="Gene3D" id="1.25.40.20">
    <property type="entry name" value="Ankyrin repeat-containing domain"/>
    <property type="match status" value="5"/>
</dbReference>
<organism evidence="8 9">
    <name type="scientific">Beauveria bassiana D1-5</name>
    <dbReference type="NCBI Taxonomy" id="1245745"/>
    <lineage>
        <taxon>Eukaryota</taxon>
        <taxon>Fungi</taxon>
        <taxon>Dikarya</taxon>
        <taxon>Ascomycota</taxon>
        <taxon>Pezizomycotina</taxon>
        <taxon>Sordariomycetes</taxon>
        <taxon>Hypocreomycetidae</taxon>
        <taxon>Hypocreales</taxon>
        <taxon>Cordycipitaceae</taxon>
        <taxon>Beauveria</taxon>
    </lineage>
</organism>
<feature type="repeat" description="ANK" evidence="3">
    <location>
        <begin position="1804"/>
        <end position="1836"/>
    </location>
</feature>
<dbReference type="InterPro" id="IPR044736">
    <property type="entry name" value="Gid1/RanBPM/SPLA_SPRY"/>
</dbReference>
<evidence type="ECO:0000256" key="4">
    <source>
        <dbReference type="SAM" id="MobiDB-lite"/>
    </source>
</evidence>
<dbReference type="SMART" id="SM00248">
    <property type="entry name" value="ANK"/>
    <property type="match status" value="20"/>
</dbReference>
<proteinExistence type="predicted"/>
<feature type="repeat" description="ANK" evidence="3">
    <location>
        <begin position="1170"/>
        <end position="1202"/>
    </location>
</feature>
<dbReference type="InterPro" id="IPR002110">
    <property type="entry name" value="Ankyrin_rpt"/>
</dbReference>
<dbReference type="InterPro" id="IPR011074">
    <property type="entry name" value="CRAL/TRIO_N_dom"/>
</dbReference>
<dbReference type="SMART" id="SM00449">
    <property type="entry name" value="SPRY"/>
    <property type="match status" value="1"/>
</dbReference>
<evidence type="ECO:0000256" key="1">
    <source>
        <dbReference type="ARBA" id="ARBA00022737"/>
    </source>
</evidence>
<dbReference type="InterPro" id="IPR001251">
    <property type="entry name" value="CRAL-TRIO_dom"/>
</dbReference>
<evidence type="ECO:0000256" key="3">
    <source>
        <dbReference type="PROSITE-ProRule" id="PRU00023"/>
    </source>
</evidence>
<dbReference type="PROSITE" id="PS50191">
    <property type="entry name" value="CRAL_TRIO"/>
    <property type="match status" value="1"/>
</dbReference>
<dbReference type="CDD" id="cd00170">
    <property type="entry name" value="SEC14"/>
    <property type="match status" value="1"/>
</dbReference>
<sequence>MSSQDGKSGATGPRKTPILAPTADSTPPPRAELTADQQAKYEALLTKAKSWTEVTCGNDKEKAKSGPLQDRERAWLTRDCLLRYLRATKWHVDDAAKRVQATMAWRREYGLDDFTPDYISPEQETGKQIIVGYDKAGRPCQYLNPGRQNTDASPRQIHHLFYMVERVTDMMPAGVEQLSLMINFKPSKKRQNTSVPVSTAREVLHILQNHYPERLGKALIINVPWIVWGFFKIITPFIDPVTREKLKFNEDMKQYVPAEQLWSDDWAGQMDFEYDHATYWPALNELCQQRRAARVARWVAAGQVIGESEDYLAGGTDTSVTGFAYTAAANEGDDVGLGEKMAAATLDESLYTRAFLYNMHMLQPTSGKNTILKSSNESLVQYVAISRIVLVNGVGDGITSAESREAAQKTVLARDFPGADVLVFNSVYDQGSAPGYDYFLQKASDAIESLQNFIDHSGAGSDSTRDGVLPKRIVFVALNIGAALVKQILLLASEDVKHHWIVLQTVALHFAESPSYTDPELWRRFFSRLLSTNKLSILDLIPHLDVLPKALAHLEVQFSAVSGSFDQKTYDGTNEGVYDVTDKIVDPLDAAVCRLSLAPPSTGPTAYVESHPSFKSWLSSPGSSILSVEGPPGSDHTCLTSHIMRSLLLVRSESRALFLSFSFHRWDARRNSEQPFVVSAIRQLLTLRPEFYNNARYIVEAFSSRPIVSSQQLWNLLRHLLTIPTESCIFLVVDAVDQCSEQIAAKLSSLAAYGSISVPVRLIVTASSPIEMTPSIPLYSISLEEDSWRDAIRDMTAERVSRITLSRPVWKDFEQSIVEKLCGGHYHTDHDVTLNLEFLEQQYLPSTRLALKQYLSTSMLPAEMFSTTVSGLLGNAGTRARLALNWILHAARPLSISELAVALTLGPGPEDVEAAEKLTFDMVVENVSWDLMRDLGDCLGLGVKIVDGRIMLVHLTFRSYLEAHSDLLVPNFHGYMADRCLSYLSLCLKQARERPLDRESDAREPDSVRAALAFREYALLYWIDHYELQNPFSGSLDDEVSRYLSLLVDHTDTAYGLGAWKRRCGLTTGWREDVMSDPLFLASQIGLGRIVRNLIRTAEQKTPEQIGRAIKIAASAGNLNVVQELQQSARPADLALAACAAAEYGHAEVLEDIMANMNPSDVVALMSSRGDTSPLLLATANGHTAVTEILLTRDCDLRAVDSSGNTAVHLASRSGGADTLRALRSASPDEFRSAIRTANLAGMYPLHLACLAGFADTFALVFSESPKALVHQPNAASVTPIHIAAELGHLPIVRTPIYVRSASDAAGTSVSPIVLAAQNGHSAVLRCLVEDLQKSYNNTAEAGAERKILESAFNWAVVHGHIGVVELLLKEMDVVSFHLRMAAWVGHLDVLKALVRRNTPFGGFSEQYHEILVLAIEQDHVNIVRYLVQEGVAPLWIWNGDESSLHRAARLGREFCLREILRRADGNAICRKDRKLRTPLEVAAAFGQVGAFKLLLECENRQASSATPAPHRSVRALMLAIKAPKGPRKVELVSYILDNGWSAKIADGSQDTPLHVAVQSHGDDIDLVRLILERGADPDTWGKRGETSLHIASRNGHARVVRQLLVSGANPNLVDSSGFTSLHIATENGLDPVVRVLLRLEDEVDDAMTDPAYEAADVEIETPRGWRAIHYAVNNSTVVTATLTKLSPKPNLEATLSDTGATPLILAAENEDHDVSSLLLAAGADPDALGGTWGSALHAAVCNNNESLAELLFSYNASPNVMSRPFGTPLHAVGTDMCGDESVRLRLAKLLLERDAGIDTPDYHGRTPIMTAVQPRHEEIIDMFLCSGANPDSLDGMRSSALHYAARTSQAGIIRRLLEADANVDLLDGCGRGVLYLVALCMDPDDVSAGEVFDAVLAALPETRKAVHLSAAMPALMKAGAEELLVSILDKRGDVDINVPDRSGWTSLDIARCYNKSSNTIDCLQQLGAVEGVAKQEPTRLSLYDRSALILLSNDGIAIAVGLVQEHAPLNATVGWRFGCWGYHSDDGPLLNDGRSEVSGPVYGAGQVVGVAYDPRGKRLWFTLDGEKAGNDFENVTGQLYPAVSLMASTEPKSSQPRFFIMKLDQPLPSDPDALEVLFHKGIDSLQDMPADKRRADQSVYKILRTDPDATIFCSMVEKHANLLSRLQDLNSGEHTVLVPLDESWKHNGELMTRMGGDQDFREAVLSAHISPHYVTTDTLVRFLNIPTILTPDGANGLQLARTRRSRTFQINDAATLTTGNIIAKNGIVHYLDRVLTPPHSSLSVLQSFSELSLFNKALLELELADDVAALGIKGRTIFAPTDAAFRALDDEIFDFLFDPKTGYPYLKALIKYHICQRHRLHKPDLAEEQHRPSHIFQR</sequence>
<dbReference type="EMBL" id="ANFO01001107">
    <property type="protein sequence ID" value="KGQ04233.1"/>
    <property type="molecule type" value="Genomic_DNA"/>
</dbReference>
<dbReference type="SMART" id="SM01100">
    <property type="entry name" value="CRAL_TRIO_N"/>
    <property type="match status" value="1"/>
</dbReference>
<protein>
    <submittedName>
        <fullName evidence="8">CRAL-TRIO domain-containing protein C23B6.04c</fullName>
    </submittedName>
</protein>
<dbReference type="HOGENOM" id="CLU_001010_0_0_1"/>
<dbReference type="Pfam" id="PF03765">
    <property type="entry name" value="CRAL_TRIO_N"/>
    <property type="match status" value="1"/>
</dbReference>
<keyword evidence="1" id="KW-0677">Repeat</keyword>
<dbReference type="InterPro" id="IPR036378">
    <property type="entry name" value="FAS1_dom_sf"/>
</dbReference>
<feature type="repeat" description="ANK" evidence="3">
    <location>
        <begin position="1837"/>
        <end position="1869"/>
    </location>
</feature>
<evidence type="ECO:0000313" key="8">
    <source>
        <dbReference type="EMBL" id="KGQ04233.1"/>
    </source>
</evidence>
<feature type="domain" description="CRAL-TRIO" evidence="6">
    <location>
        <begin position="118"/>
        <end position="274"/>
    </location>
</feature>
<feature type="repeat" description="ANK" evidence="3">
    <location>
        <begin position="1699"/>
        <end position="1731"/>
    </location>
</feature>
<dbReference type="Gene3D" id="2.30.180.10">
    <property type="entry name" value="FAS1 domain"/>
    <property type="match status" value="2"/>
</dbReference>
<dbReference type="GO" id="GO:0120009">
    <property type="term" value="P:intermembrane lipid transfer"/>
    <property type="evidence" value="ECO:0007669"/>
    <property type="project" value="UniProtKB-ARBA"/>
</dbReference>
<reference evidence="8 9" key="1">
    <citation type="submission" date="2012-10" db="EMBL/GenBank/DDBJ databases">
        <title>Genome sequencing and analysis of entomopathogenic fungi Beauveria bassiana D1-5.</title>
        <authorList>
            <person name="Li Q."/>
            <person name="Wang L."/>
            <person name="Zhang Z."/>
            <person name="Wang Q."/>
            <person name="Ren J."/>
            <person name="Wang M."/>
            <person name="Xu W."/>
            <person name="Wang J."/>
            <person name="Lu Y."/>
            <person name="Du Q."/>
            <person name="Sun Z."/>
        </authorList>
    </citation>
    <scope>NUCLEOTIDE SEQUENCE [LARGE SCALE GENOMIC DNA]</scope>
    <source>
        <strain evidence="8 9">D1-5</strain>
    </source>
</reference>
<dbReference type="InterPro" id="IPR056884">
    <property type="entry name" value="NPHP3-like_N"/>
</dbReference>
<dbReference type="SUPFAM" id="SSF48403">
    <property type="entry name" value="Ankyrin repeat"/>
    <property type="match status" value="5"/>
</dbReference>
<dbReference type="PROSITE" id="PS50088">
    <property type="entry name" value="ANK_REPEAT"/>
    <property type="match status" value="7"/>
</dbReference>
<dbReference type="InterPro" id="IPR043136">
    <property type="entry name" value="B30.2/SPRY_sf"/>
</dbReference>
<dbReference type="Pfam" id="PF00622">
    <property type="entry name" value="SPRY"/>
    <property type="match status" value="1"/>
</dbReference>
<feature type="repeat" description="ANK" evidence="3">
    <location>
        <begin position="1584"/>
        <end position="1616"/>
    </location>
</feature>
<dbReference type="InterPro" id="IPR013320">
    <property type="entry name" value="ConA-like_dom_sf"/>
</dbReference>
<dbReference type="STRING" id="1245745.A0A0A2V9R5"/>
<evidence type="ECO:0000259" key="7">
    <source>
        <dbReference type="PROSITE" id="PS50213"/>
    </source>
</evidence>
<dbReference type="PANTHER" id="PTHR24123">
    <property type="entry name" value="ANKYRIN REPEAT-CONTAINING"/>
    <property type="match status" value="1"/>
</dbReference>
<comment type="caution">
    <text evidence="8">The sequence shown here is derived from an EMBL/GenBank/DDBJ whole genome shotgun (WGS) entry which is preliminary data.</text>
</comment>
<dbReference type="GO" id="GO:0071944">
    <property type="term" value="C:cell periphery"/>
    <property type="evidence" value="ECO:0007669"/>
    <property type="project" value="UniProtKB-ARBA"/>
</dbReference>
<dbReference type="PROSITE" id="PS50188">
    <property type="entry name" value="B302_SPRY"/>
    <property type="match status" value="1"/>
</dbReference>
<dbReference type="SMART" id="SM00554">
    <property type="entry name" value="FAS1"/>
    <property type="match status" value="1"/>
</dbReference>
<dbReference type="SMART" id="SM00516">
    <property type="entry name" value="SEC14"/>
    <property type="match status" value="1"/>
</dbReference>
<dbReference type="InterPro" id="IPR001870">
    <property type="entry name" value="B30.2/SPRY"/>
</dbReference>